<organism evidence="15 16">
    <name type="scientific">Ectothiorhodospira mobilis</name>
    <dbReference type="NCBI Taxonomy" id="195064"/>
    <lineage>
        <taxon>Bacteria</taxon>
        <taxon>Pseudomonadati</taxon>
        <taxon>Pseudomonadota</taxon>
        <taxon>Gammaproteobacteria</taxon>
        <taxon>Chromatiales</taxon>
        <taxon>Ectothiorhodospiraceae</taxon>
        <taxon>Ectothiorhodospira</taxon>
    </lineage>
</organism>
<evidence type="ECO:0000256" key="10">
    <source>
        <dbReference type="ARBA" id="ARBA00023237"/>
    </source>
</evidence>
<dbReference type="InterPro" id="IPR012910">
    <property type="entry name" value="Plug_dom"/>
</dbReference>
<keyword evidence="3 11" id="KW-0813">Transport</keyword>
<keyword evidence="8 11" id="KW-0472">Membrane</keyword>
<dbReference type="Gene3D" id="2.40.170.20">
    <property type="entry name" value="TonB-dependent receptor, beta-barrel domain"/>
    <property type="match status" value="1"/>
</dbReference>
<evidence type="ECO:0000256" key="1">
    <source>
        <dbReference type="ARBA" id="ARBA00004571"/>
    </source>
</evidence>
<keyword evidence="9 15" id="KW-0675">Receptor</keyword>
<comment type="similarity">
    <text evidence="2">Belongs to the TonB-dependent receptor family. Hemoglobin/haptoglobin binding protein subfamily.</text>
</comment>
<feature type="domain" description="TonB-dependent receptor-like beta-barrel" evidence="13">
    <location>
        <begin position="286"/>
        <end position="658"/>
    </location>
</feature>
<evidence type="ECO:0000256" key="11">
    <source>
        <dbReference type="PROSITE-ProRule" id="PRU01360"/>
    </source>
</evidence>
<dbReference type="Gene3D" id="2.170.130.10">
    <property type="entry name" value="TonB-dependent receptor, plug domain"/>
    <property type="match status" value="1"/>
</dbReference>
<keyword evidence="7 12" id="KW-0798">TonB box</keyword>
<name>A0A1I4SR25_ECTMO</name>
<gene>
    <name evidence="15" type="ORF">SAMN05421721_12028</name>
</gene>
<evidence type="ECO:0000259" key="13">
    <source>
        <dbReference type="Pfam" id="PF00593"/>
    </source>
</evidence>
<evidence type="ECO:0000313" key="16">
    <source>
        <dbReference type="Proteomes" id="UP000199556"/>
    </source>
</evidence>
<keyword evidence="6" id="KW-0732">Signal</keyword>
<dbReference type="Proteomes" id="UP000199556">
    <property type="component" value="Unassembled WGS sequence"/>
</dbReference>
<evidence type="ECO:0000313" key="15">
    <source>
        <dbReference type="EMBL" id="SFM66827.1"/>
    </source>
</evidence>
<feature type="domain" description="TonB-dependent receptor plug" evidence="14">
    <location>
        <begin position="30"/>
        <end position="129"/>
    </location>
</feature>
<dbReference type="InterPro" id="IPR036942">
    <property type="entry name" value="Beta-barrel_TonB_sf"/>
</dbReference>
<dbReference type="SUPFAM" id="SSF56935">
    <property type="entry name" value="Porins"/>
    <property type="match status" value="1"/>
</dbReference>
<dbReference type="AlphaFoldDB" id="A0A1I4SR25"/>
<evidence type="ECO:0000256" key="7">
    <source>
        <dbReference type="ARBA" id="ARBA00023077"/>
    </source>
</evidence>
<dbReference type="GO" id="GO:0015344">
    <property type="term" value="F:siderophore uptake transmembrane transporter activity"/>
    <property type="evidence" value="ECO:0007669"/>
    <property type="project" value="TreeGrafter"/>
</dbReference>
<dbReference type="InterPro" id="IPR039426">
    <property type="entry name" value="TonB-dep_rcpt-like"/>
</dbReference>
<comment type="subcellular location">
    <subcellularLocation>
        <location evidence="1 11">Cell outer membrane</location>
        <topology evidence="1 11">Multi-pass membrane protein</topology>
    </subcellularLocation>
</comment>
<evidence type="ECO:0000256" key="6">
    <source>
        <dbReference type="ARBA" id="ARBA00022729"/>
    </source>
</evidence>
<accession>A0A1I4SR25</accession>
<dbReference type="Pfam" id="PF00593">
    <property type="entry name" value="TonB_dep_Rec_b-barrel"/>
    <property type="match status" value="1"/>
</dbReference>
<dbReference type="PROSITE" id="PS52016">
    <property type="entry name" value="TONB_DEPENDENT_REC_3"/>
    <property type="match status" value="1"/>
</dbReference>
<evidence type="ECO:0000256" key="3">
    <source>
        <dbReference type="ARBA" id="ARBA00022448"/>
    </source>
</evidence>
<evidence type="ECO:0000256" key="12">
    <source>
        <dbReference type="RuleBase" id="RU003357"/>
    </source>
</evidence>
<dbReference type="InterPro" id="IPR037066">
    <property type="entry name" value="Plug_dom_sf"/>
</dbReference>
<proteinExistence type="inferred from homology"/>
<dbReference type="GO" id="GO:0009279">
    <property type="term" value="C:cell outer membrane"/>
    <property type="evidence" value="ECO:0007669"/>
    <property type="project" value="UniProtKB-SubCell"/>
</dbReference>
<evidence type="ECO:0000256" key="8">
    <source>
        <dbReference type="ARBA" id="ARBA00023136"/>
    </source>
</evidence>
<evidence type="ECO:0000256" key="2">
    <source>
        <dbReference type="ARBA" id="ARBA00008143"/>
    </source>
</evidence>
<evidence type="ECO:0000256" key="4">
    <source>
        <dbReference type="ARBA" id="ARBA00022452"/>
    </source>
</evidence>
<protein>
    <submittedName>
        <fullName evidence="15">Outer membrane receptor for ferrienterochelin and colicins</fullName>
    </submittedName>
</protein>
<dbReference type="Pfam" id="PF07715">
    <property type="entry name" value="Plug"/>
    <property type="match status" value="1"/>
</dbReference>
<dbReference type="CDD" id="cd01347">
    <property type="entry name" value="ligand_gated_channel"/>
    <property type="match status" value="1"/>
</dbReference>
<evidence type="ECO:0000256" key="9">
    <source>
        <dbReference type="ARBA" id="ARBA00023170"/>
    </source>
</evidence>
<reference evidence="15 16" key="1">
    <citation type="submission" date="2016-10" db="EMBL/GenBank/DDBJ databases">
        <authorList>
            <person name="de Groot N.N."/>
        </authorList>
    </citation>
    <scope>NUCLEOTIDE SEQUENCE [LARGE SCALE GENOMIC DNA]</scope>
    <source>
        <strain evidence="15 16">DSM 4180</strain>
    </source>
</reference>
<dbReference type="InterPro" id="IPR000531">
    <property type="entry name" value="Beta-barrel_TonB"/>
</dbReference>
<keyword evidence="4 11" id="KW-1134">Transmembrane beta strand</keyword>
<keyword evidence="16" id="KW-1185">Reference proteome</keyword>
<evidence type="ECO:0000256" key="5">
    <source>
        <dbReference type="ARBA" id="ARBA00022692"/>
    </source>
</evidence>
<dbReference type="STRING" id="195064.SAMN05421721_12028"/>
<evidence type="ECO:0000259" key="14">
    <source>
        <dbReference type="Pfam" id="PF07715"/>
    </source>
</evidence>
<dbReference type="PANTHER" id="PTHR30069:SF29">
    <property type="entry name" value="HEMOGLOBIN AND HEMOGLOBIN-HAPTOGLOBIN-BINDING PROTEIN 1-RELATED"/>
    <property type="match status" value="1"/>
</dbReference>
<keyword evidence="10 11" id="KW-0998">Cell outer membrane</keyword>
<dbReference type="GO" id="GO:0044718">
    <property type="term" value="P:siderophore transmembrane transport"/>
    <property type="evidence" value="ECO:0007669"/>
    <property type="project" value="TreeGrafter"/>
</dbReference>
<dbReference type="EMBL" id="FOUO01000020">
    <property type="protein sequence ID" value="SFM66827.1"/>
    <property type="molecule type" value="Genomic_DNA"/>
</dbReference>
<dbReference type="PANTHER" id="PTHR30069">
    <property type="entry name" value="TONB-DEPENDENT OUTER MEMBRANE RECEPTOR"/>
    <property type="match status" value="1"/>
</dbReference>
<keyword evidence="5 11" id="KW-0812">Transmembrane</keyword>
<sequence length="683" mass="75975">MPPPGAEGGTARLPELTVTAPTRSPRTLSRSTVGMQVVTPEQIRRTGASTLDEALMKIAGIYVPADGDRVSIRGARTQDAVFLVNGRRITGTSGRGDAFSRIPVQQVEWVEIVKGPGSVLYGSDALGGVINVVTRSPQEGFSAALDVNAGLNGVAEGGLLAPSATFSAGDRDTRWRITAGALSRDAHSEEALARIRVKTGETLQTPSQLGNTGIRDTYSLEEDHRASADQHHLQAHLEHWVSDRVRVGLEAGLLGDDRERRFIQTDLPVPTAETDEEGRLRSTLNTPVRQVEDSRRRDLSARVDWMAGEALELSYRVDRSRFRMDRHVYVVPWQDMGFARQSDSDFGTRRVTFTDETHDLMATWSPGPDHRLQVGVQHLDREYEDRAQARDPVTRQWLTGVFVQHQWAVTPHTDLIYGVRHDDTSEAVDNTALQAGVVHRLTPGLRLRAHYAEGFKIPEARSYTVYTRDPRGRLVLGSDVVEPAVGKQAHELDPERSRTLDLGISGHVAGAARAPGLTYEVGVFETRYDDLIAKTRGDGDYLTFKNIQDARIRGLETVLRLDLPHRVRLGLNATWLEAVDRETDRELTQTPDFIGVARLGWAPTPHLDLDLRLRGQGERYVDAANTERDQAYALMDLAAVYRPPRWQDLSLRAGIDNLMDRGNDTSLYADPGRFFRVGARYRF</sequence>